<comment type="similarity">
    <text evidence="1 4">Belongs to the glycosyl hydrolase 1 family.</text>
</comment>
<keyword evidence="2 5" id="KW-0378">Hydrolase</keyword>
<protein>
    <submittedName>
        <fullName evidence="5">Beta-glucosidase</fullName>
        <ecNumber evidence="5">3.2.1.21</ecNumber>
    </submittedName>
</protein>
<keyword evidence="6" id="KW-1185">Reference proteome</keyword>
<proteinExistence type="inferred from homology"/>
<evidence type="ECO:0000256" key="4">
    <source>
        <dbReference type="RuleBase" id="RU003690"/>
    </source>
</evidence>
<evidence type="ECO:0000313" key="6">
    <source>
        <dbReference type="Proteomes" id="UP001567538"/>
    </source>
</evidence>
<evidence type="ECO:0000256" key="1">
    <source>
        <dbReference type="ARBA" id="ARBA00010838"/>
    </source>
</evidence>
<comment type="caution">
    <text evidence="5">The sequence shown here is derived from an EMBL/GenBank/DDBJ whole genome shotgun (WGS) entry which is preliminary data.</text>
</comment>
<dbReference type="Gene3D" id="3.20.20.80">
    <property type="entry name" value="Glycosidases"/>
    <property type="match status" value="1"/>
</dbReference>
<reference evidence="5 6" key="1">
    <citation type="submission" date="2024-06" db="EMBL/GenBank/DDBJ databases">
        <title>A chromosome level genome sequence of Diviner's sage (Salvia divinorum).</title>
        <authorList>
            <person name="Ford S.A."/>
            <person name="Ro D.-K."/>
            <person name="Ness R.W."/>
            <person name="Phillips M.A."/>
        </authorList>
    </citation>
    <scope>NUCLEOTIDE SEQUENCE [LARGE SCALE GENOMIC DNA]</scope>
    <source>
        <strain evidence="5">SAF-2024a</strain>
        <tissue evidence="5">Leaf</tissue>
    </source>
</reference>
<organism evidence="5 6">
    <name type="scientific">Salvia divinorum</name>
    <name type="common">Maria pastora</name>
    <name type="synonym">Diviner's sage</name>
    <dbReference type="NCBI Taxonomy" id="28513"/>
    <lineage>
        <taxon>Eukaryota</taxon>
        <taxon>Viridiplantae</taxon>
        <taxon>Streptophyta</taxon>
        <taxon>Embryophyta</taxon>
        <taxon>Tracheophyta</taxon>
        <taxon>Spermatophyta</taxon>
        <taxon>Magnoliopsida</taxon>
        <taxon>eudicotyledons</taxon>
        <taxon>Gunneridae</taxon>
        <taxon>Pentapetalae</taxon>
        <taxon>asterids</taxon>
        <taxon>lamiids</taxon>
        <taxon>Lamiales</taxon>
        <taxon>Lamiaceae</taxon>
        <taxon>Nepetoideae</taxon>
        <taxon>Mentheae</taxon>
        <taxon>Salviinae</taxon>
        <taxon>Salvia</taxon>
        <taxon>Salvia subgen. Calosphace</taxon>
    </lineage>
</organism>
<dbReference type="SUPFAM" id="SSF51445">
    <property type="entry name" value="(Trans)glycosidases"/>
    <property type="match status" value="1"/>
</dbReference>
<gene>
    <name evidence="5" type="ORF">AAHA92_10720</name>
</gene>
<dbReference type="InterPro" id="IPR017853">
    <property type="entry name" value="GH"/>
</dbReference>
<dbReference type="PANTHER" id="PTHR10353">
    <property type="entry name" value="GLYCOSYL HYDROLASE"/>
    <property type="match status" value="1"/>
</dbReference>
<accession>A0ABD1HXB5</accession>
<dbReference type="Pfam" id="PF00232">
    <property type="entry name" value="Glyco_hydro_1"/>
    <property type="match status" value="1"/>
</dbReference>
<dbReference type="PANTHER" id="PTHR10353:SF137">
    <property type="entry name" value="MYROSINASE 3-RELATED"/>
    <property type="match status" value="1"/>
</dbReference>
<dbReference type="GO" id="GO:0008422">
    <property type="term" value="F:beta-glucosidase activity"/>
    <property type="evidence" value="ECO:0007669"/>
    <property type="project" value="UniProtKB-EC"/>
</dbReference>
<evidence type="ECO:0000313" key="5">
    <source>
        <dbReference type="EMBL" id="KAL1560519.1"/>
    </source>
</evidence>
<evidence type="ECO:0000256" key="2">
    <source>
        <dbReference type="ARBA" id="ARBA00022801"/>
    </source>
</evidence>
<dbReference type="Proteomes" id="UP001567538">
    <property type="component" value="Unassembled WGS sequence"/>
</dbReference>
<dbReference type="InterPro" id="IPR001360">
    <property type="entry name" value="Glyco_hydro_1"/>
</dbReference>
<sequence>MPIWWLSRPPNCERLSRFCRSIVQPVWGQGGDSATEITHNQLLSHAAVVKLYRDKYQELQKGEIGIMVNTFWFLPYDDTAKSVKARDRGLGFMLGWIMDPVLYGRYPETMRERVGNRLPRSSEGEAEMVKGSFDFIELNCYSGKYAISYHSPNEVSYVTDSGYNAVGDKDGIPIGEQGSNYTWYNVYPKGLRLLLQYIKLQYNDPLIYITENRIDVDRDDSVPMSEALKDYTRKKFFFDHLCCLREAIELDGVNVKGFFTWSLTDNYEWASGYLVRYGLNYVDFTDKYLWRYPKLSAQWLGSIFGRGDGTPRVREVSDH</sequence>
<dbReference type="EC" id="3.2.1.21" evidence="5"/>
<dbReference type="AlphaFoldDB" id="A0ABD1HXB5"/>
<dbReference type="EMBL" id="JBEAFC010000004">
    <property type="protein sequence ID" value="KAL1560519.1"/>
    <property type="molecule type" value="Genomic_DNA"/>
</dbReference>
<evidence type="ECO:0000256" key="3">
    <source>
        <dbReference type="ARBA" id="ARBA00023295"/>
    </source>
</evidence>
<keyword evidence="3 5" id="KW-0326">Glycosidase</keyword>
<name>A0ABD1HXB5_SALDI</name>
<dbReference type="PRINTS" id="PR00131">
    <property type="entry name" value="GLHYDRLASE1"/>
</dbReference>